<dbReference type="RefSeq" id="WP_154669996.1">
    <property type="nucleotide sequence ID" value="NZ_LT608328.1"/>
</dbReference>
<dbReference type="InterPro" id="IPR047731">
    <property type="entry name" value="Zinc_ribbon_put"/>
</dbReference>
<feature type="compositionally biased region" description="Polar residues" evidence="1">
    <location>
        <begin position="89"/>
        <end position="107"/>
    </location>
</feature>
<gene>
    <name evidence="4" type="ORF">ING2E5A_0207</name>
</gene>
<proteinExistence type="predicted"/>
<dbReference type="KEGG" id="pmuc:ING2E5A_0207"/>
<organism evidence="4 5">
    <name type="scientific">Petrimonas mucosa</name>
    <dbReference type="NCBI Taxonomy" id="1642646"/>
    <lineage>
        <taxon>Bacteria</taxon>
        <taxon>Pseudomonadati</taxon>
        <taxon>Bacteroidota</taxon>
        <taxon>Bacteroidia</taxon>
        <taxon>Bacteroidales</taxon>
        <taxon>Dysgonomonadaceae</taxon>
        <taxon>Petrimonas</taxon>
    </lineage>
</organism>
<feature type="domain" description="DUF6371" evidence="2">
    <location>
        <begin position="171"/>
        <end position="322"/>
    </location>
</feature>
<evidence type="ECO:0000313" key="5">
    <source>
        <dbReference type="Proteomes" id="UP000178485"/>
    </source>
</evidence>
<dbReference type="AlphaFoldDB" id="A0A1G4G3G7"/>
<feature type="region of interest" description="Disordered" evidence="1">
    <location>
        <begin position="75"/>
        <end position="157"/>
    </location>
</feature>
<dbReference type="NCBIfam" id="NF040506">
    <property type="entry name" value="PG0870_Nterm"/>
    <property type="match status" value="1"/>
</dbReference>
<sequence>MMYKPPYLQKYAGKSTRFTCPGCKTPHSFTRYLDGKTHQPIHPTVGRCNREIKCGYHYTPRQYFTDIKRQETHAPTTNQFDPWYPDLHSPSTQHATSESMISPSNFPQHGKPLARGSNHLTPQFISQPTAPQPLHHYPDPGALFLAPQPSQPKTPDYIPRKYLKRSLSYNSNFVRFLRKYFSDLQIAEAANNYLLGATTNKEVIFWQVDIHGKVRTGKIMKYNPQSGRRVKNGYGGINWVHHKLKKSNPSFSDFNLSQCYFGEHLLRLYPKKPVAIVEAEKTAVIASMIYHDYNWLAAGNLNGLNVEKSIVLRNKTVILYPDAGCYDRWLRKAEQINRELPLHLTVSAFLEHFATPKQTHHGYDLADYII</sequence>
<protein>
    <recommendedName>
        <fullName evidence="6">Toprim domain-containing protein</fullName>
    </recommendedName>
</protein>
<dbReference type="STRING" id="1642646.ING2E5A_0207"/>
<dbReference type="Pfam" id="PF21957">
    <property type="entry name" value="Zn_ribbon_16"/>
    <property type="match status" value="1"/>
</dbReference>
<dbReference type="Pfam" id="PF19898">
    <property type="entry name" value="DUF6371"/>
    <property type="match status" value="1"/>
</dbReference>
<dbReference type="EMBL" id="LT608328">
    <property type="protein sequence ID" value="SCM55286.1"/>
    <property type="molecule type" value="Genomic_DNA"/>
</dbReference>
<evidence type="ECO:0000259" key="2">
    <source>
        <dbReference type="Pfam" id="PF19898"/>
    </source>
</evidence>
<reference evidence="4 5" key="1">
    <citation type="submission" date="2016-08" db="EMBL/GenBank/DDBJ databases">
        <authorList>
            <person name="Seilhamer J.J."/>
        </authorList>
    </citation>
    <scope>NUCLEOTIDE SEQUENCE [LARGE SCALE GENOMIC DNA]</scope>
    <source>
        <strain evidence="4">ING2-E5A</strain>
    </source>
</reference>
<accession>A0A1G4G3G7</accession>
<evidence type="ECO:0008006" key="6">
    <source>
        <dbReference type="Google" id="ProtNLM"/>
    </source>
</evidence>
<evidence type="ECO:0000259" key="3">
    <source>
        <dbReference type="Pfam" id="PF21957"/>
    </source>
</evidence>
<evidence type="ECO:0000256" key="1">
    <source>
        <dbReference type="SAM" id="MobiDB-lite"/>
    </source>
</evidence>
<keyword evidence="5" id="KW-1185">Reference proteome</keyword>
<evidence type="ECO:0000313" key="4">
    <source>
        <dbReference type="EMBL" id="SCM55286.1"/>
    </source>
</evidence>
<name>A0A1G4G3G7_9BACT</name>
<feature type="compositionally biased region" description="Polar residues" evidence="1">
    <location>
        <begin position="118"/>
        <end position="129"/>
    </location>
</feature>
<dbReference type="InterPro" id="IPR045951">
    <property type="entry name" value="DUF6371"/>
</dbReference>
<feature type="domain" description="Zinc beta-ribbon finger putative" evidence="3">
    <location>
        <begin position="8"/>
        <end position="66"/>
    </location>
</feature>
<dbReference type="Proteomes" id="UP000178485">
    <property type="component" value="Chromosome i"/>
</dbReference>